<gene>
    <name evidence="9" type="ORF">RJ640_025987</name>
</gene>
<keyword evidence="3" id="KW-0812">Transmembrane</keyword>
<evidence type="ECO:0000256" key="4">
    <source>
        <dbReference type="ARBA" id="ARBA00022737"/>
    </source>
</evidence>
<protein>
    <recommendedName>
        <fullName evidence="8">Protein kinase domain-containing protein</fullName>
    </recommendedName>
</protein>
<dbReference type="PROSITE" id="PS00107">
    <property type="entry name" value="PROTEIN_KINASE_ATP"/>
    <property type="match status" value="1"/>
</dbReference>
<evidence type="ECO:0000256" key="1">
    <source>
        <dbReference type="ARBA" id="ARBA00004370"/>
    </source>
</evidence>
<dbReference type="Proteomes" id="UP001187471">
    <property type="component" value="Unassembled WGS sequence"/>
</dbReference>
<evidence type="ECO:0000256" key="3">
    <source>
        <dbReference type="ARBA" id="ARBA00022692"/>
    </source>
</evidence>
<keyword evidence="7" id="KW-0547">Nucleotide-binding</keyword>
<organism evidence="9 10">
    <name type="scientific">Escallonia rubra</name>
    <dbReference type="NCBI Taxonomy" id="112253"/>
    <lineage>
        <taxon>Eukaryota</taxon>
        <taxon>Viridiplantae</taxon>
        <taxon>Streptophyta</taxon>
        <taxon>Embryophyta</taxon>
        <taxon>Tracheophyta</taxon>
        <taxon>Spermatophyta</taxon>
        <taxon>Magnoliopsida</taxon>
        <taxon>eudicotyledons</taxon>
        <taxon>Gunneridae</taxon>
        <taxon>Pentapetalae</taxon>
        <taxon>asterids</taxon>
        <taxon>campanulids</taxon>
        <taxon>Escalloniales</taxon>
        <taxon>Escalloniaceae</taxon>
        <taxon>Escallonia</taxon>
    </lineage>
</organism>
<dbReference type="PROSITE" id="PS50011">
    <property type="entry name" value="PROTEIN_KINASE_DOM"/>
    <property type="match status" value="1"/>
</dbReference>
<dbReference type="AlphaFoldDB" id="A0AA88QP12"/>
<evidence type="ECO:0000259" key="8">
    <source>
        <dbReference type="PROSITE" id="PS50011"/>
    </source>
</evidence>
<comment type="caution">
    <text evidence="9">The sequence shown here is derived from an EMBL/GenBank/DDBJ whole genome shotgun (WGS) entry which is preliminary data.</text>
</comment>
<dbReference type="Pfam" id="PF07714">
    <property type="entry name" value="PK_Tyr_Ser-Thr"/>
    <property type="match status" value="1"/>
</dbReference>
<dbReference type="InterPro" id="IPR011009">
    <property type="entry name" value="Kinase-like_dom_sf"/>
</dbReference>
<keyword evidence="2" id="KW-0433">Leucine-rich repeat</keyword>
<reference evidence="9" key="1">
    <citation type="submission" date="2022-12" db="EMBL/GenBank/DDBJ databases">
        <title>Draft genome assemblies for two species of Escallonia (Escalloniales).</title>
        <authorList>
            <person name="Chanderbali A."/>
            <person name="Dervinis C."/>
            <person name="Anghel I."/>
            <person name="Soltis D."/>
            <person name="Soltis P."/>
            <person name="Zapata F."/>
        </authorList>
    </citation>
    <scope>NUCLEOTIDE SEQUENCE</scope>
    <source>
        <strain evidence="9">UCBG92.1500</strain>
        <tissue evidence="9">Leaf</tissue>
    </source>
</reference>
<evidence type="ECO:0000256" key="7">
    <source>
        <dbReference type="PROSITE-ProRule" id="PRU10141"/>
    </source>
</evidence>
<sequence length="187" mass="21247">MTSVCVLIRHRKSKRAEHELDLQPTTLHRRISYHELLVATNGFSESNLVGSGSFGSVYRGVLSDGIVVAIKVIRLDQEKALKSFETEYEVIRNIRRRNLRKSGVYAEYGFEGSVSTWCDVYSNGIMLMELLTRKPPTNDMFAGDTSLKRRVKESLPDTIAEVIDANFLGQESEHYSASWRVDLPSWC</sequence>
<keyword evidence="6" id="KW-0472">Membrane</keyword>
<dbReference type="PANTHER" id="PTHR27008:SF585">
    <property type="entry name" value="PROTEIN KINASE DOMAIN-CONTAINING PROTEIN"/>
    <property type="match status" value="1"/>
</dbReference>
<dbReference type="InterPro" id="IPR051809">
    <property type="entry name" value="Plant_receptor-like_S/T_kinase"/>
</dbReference>
<dbReference type="InterPro" id="IPR000719">
    <property type="entry name" value="Prot_kinase_dom"/>
</dbReference>
<keyword evidence="7" id="KW-0067">ATP-binding</keyword>
<accession>A0AA88QP12</accession>
<dbReference type="SUPFAM" id="SSF56112">
    <property type="entry name" value="Protein kinase-like (PK-like)"/>
    <property type="match status" value="1"/>
</dbReference>
<dbReference type="GO" id="GO:0016020">
    <property type="term" value="C:membrane"/>
    <property type="evidence" value="ECO:0007669"/>
    <property type="project" value="UniProtKB-SubCell"/>
</dbReference>
<evidence type="ECO:0000256" key="6">
    <source>
        <dbReference type="ARBA" id="ARBA00023136"/>
    </source>
</evidence>
<dbReference type="EMBL" id="JAVXUO010002730">
    <property type="protein sequence ID" value="KAK2970328.1"/>
    <property type="molecule type" value="Genomic_DNA"/>
</dbReference>
<dbReference type="GO" id="GO:0004672">
    <property type="term" value="F:protein kinase activity"/>
    <property type="evidence" value="ECO:0007669"/>
    <property type="project" value="InterPro"/>
</dbReference>
<keyword evidence="4" id="KW-0677">Repeat</keyword>
<evidence type="ECO:0000256" key="2">
    <source>
        <dbReference type="ARBA" id="ARBA00022614"/>
    </source>
</evidence>
<dbReference type="Gene3D" id="3.30.200.20">
    <property type="entry name" value="Phosphorylase Kinase, domain 1"/>
    <property type="match status" value="1"/>
</dbReference>
<comment type="subcellular location">
    <subcellularLocation>
        <location evidence="1">Membrane</location>
    </subcellularLocation>
</comment>
<feature type="domain" description="Protein kinase" evidence="8">
    <location>
        <begin position="43"/>
        <end position="187"/>
    </location>
</feature>
<feature type="binding site" evidence="7">
    <location>
        <position position="71"/>
    </location>
    <ligand>
        <name>ATP</name>
        <dbReference type="ChEBI" id="CHEBI:30616"/>
    </ligand>
</feature>
<dbReference type="InterPro" id="IPR017441">
    <property type="entry name" value="Protein_kinase_ATP_BS"/>
</dbReference>
<evidence type="ECO:0000256" key="5">
    <source>
        <dbReference type="ARBA" id="ARBA00022989"/>
    </source>
</evidence>
<proteinExistence type="predicted"/>
<dbReference type="GO" id="GO:0005524">
    <property type="term" value="F:ATP binding"/>
    <property type="evidence" value="ECO:0007669"/>
    <property type="project" value="UniProtKB-UniRule"/>
</dbReference>
<dbReference type="Gene3D" id="1.10.510.10">
    <property type="entry name" value="Transferase(Phosphotransferase) domain 1"/>
    <property type="match status" value="1"/>
</dbReference>
<name>A0AA88QP12_9ASTE</name>
<dbReference type="InterPro" id="IPR001245">
    <property type="entry name" value="Ser-Thr/Tyr_kinase_cat_dom"/>
</dbReference>
<keyword evidence="10" id="KW-1185">Reference proteome</keyword>
<dbReference type="PANTHER" id="PTHR27008">
    <property type="entry name" value="OS04G0122200 PROTEIN"/>
    <property type="match status" value="1"/>
</dbReference>
<evidence type="ECO:0000313" key="9">
    <source>
        <dbReference type="EMBL" id="KAK2970328.1"/>
    </source>
</evidence>
<keyword evidence="5" id="KW-1133">Transmembrane helix</keyword>
<evidence type="ECO:0000313" key="10">
    <source>
        <dbReference type="Proteomes" id="UP001187471"/>
    </source>
</evidence>